<dbReference type="RefSeq" id="WP_109679611.1">
    <property type="nucleotide sequence ID" value="NZ_CP086615.1"/>
</dbReference>
<accession>A0A2U2MYD5</accession>
<protein>
    <submittedName>
        <fullName evidence="2">Uncharacterized protein</fullName>
    </submittedName>
</protein>
<reference evidence="2 3" key="1">
    <citation type="submission" date="2018-05" db="EMBL/GenBank/DDBJ databases">
        <title>Spiribacter halobius sp. nov., a moderately halophilic bacterium isolated from marine solar saltern.</title>
        <authorList>
            <person name="Zheng W.-S."/>
            <person name="Lu D.-C."/>
            <person name="Du Z.-J."/>
        </authorList>
    </citation>
    <scope>NUCLEOTIDE SEQUENCE [LARGE SCALE GENOMIC DNA]</scope>
    <source>
        <strain evidence="2 3">E85</strain>
    </source>
</reference>
<feature type="region of interest" description="Disordered" evidence="1">
    <location>
        <begin position="61"/>
        <end position="102"/>
    </location>
</feature>
<dbReference type="EMBL" id="QFFI01000027">
    <property type="protein sequence ID" value="PWG61739.1"/>
    <property type="molecule type" value="Genomic_DNA"/>
</dbReference>
<name>A0A2U2MYD5_9GAMM</name>
<feature type="compositionally biased region" description="Basic and acidic residues" evidence="1">
    <location>
        <begin position="83"/>
        <end position="92"/>
    </location>
</feature>
<gene>
    <name evidence="2" type="ORF">DEM34_14835</name>
</gene>
<proteinExistence type="predicted"/>
<evidence type="ECO:0000313" key="3">
    <source>
        <dbReference type="Proteomes" id="UP000245474"/>
    </source>
</evidence>
<organism evidence="2 3">
    <name type="scientific">Sediminicurvatus halobius</name>
    <dbReference type="NCBI Taxonomy" id="2182432"/>
    <lineage>
        <taxon>Bacteria</taxon>
        <taxon>Pseudomonadati</taxon>
        <taxon>Pseudomonadota</taxon>
        <taxon>Gammaproteobacteria</taxon>
        <taxon>Chromatiales</taxon>
        <taxon>Ectothiorhodospiraceae</taxon>
        <taxon>Sediminicurvatus</taxon>
    </lineage>
</organism>
<dbReference type="AlphaFoldDB" id="A0A2U2MYD5"/>
<evidence type="ECO:0000313" key="2">
    <source>
        <dbReference type="EMBL" id="PWG61739.1"/>
    </source>
</evidence>
<dbReference type="Proteomes" id="UP000245474">
    <property type="component" value="Unassembled WGS sequence"/>
</dbReference>
<keyword evidence="3" id="KW-1185">Reference proteome</keyword>
<sequence length="193" mass="21174">MEHPFSTLSPTGRRITVLAELRKQPATTVQLRELLEIERDTTAATQLNGTLQELQRAGDIEGERLPGGPHKRWSVTGLGAARQDSESDRVSIEESSAPADKPQAATVRQTTPGCGMPTPDWQPPENWDQPAGRIRELAPELNPTVTPDRVGMTADGHLLIWLPGKALPLELCQRTTAGIARLTELNRPLIRED</sequence>
<comment type="caution">
    <text evidence="2">The sequence shown here is derived from an EMBL/GenBank/DDBJ whole genome shotgun (WGS) entry which is preliminary data.</text>
</comment>
<evidence type="ECO:0000256" key="1">
    <source>
        <dbReference type="SAM" id="MobiDB-lite"/>
    </source>
</evidence>